<evidence type="ECO:0000313" key="2">
    <source>
        <dbReference type="EMBL" id="KZT03829.1"/>
    </source>
</evidence>
<feature type="compositionally biased region" description="Basic and acidic residues" evidence="1">
    <location>
        <begin position="130"/>
        <end position="144"/>
    </location>
</feature>
<sequence length="144" mass="16215">MRHRAGPYLRRLHVSPKPQLRKLVCDCLEWESQALIEFLNSRDTAAGIKHLCILLLTLHYGAFPCAMRSSSYFSALSLSHMARLQFPAVHPSRPCHSCPVSWNSYGHLLSGIREHDHCHPPRPGQGPRAGADDVLSRRNILDSD</sequence>
<name>A0A165CZM1_9APHY</name>
<dbReference type="AlphaFoldDB" id="A0A165CZM1"/>
<protein>
    <submittedName>
        <fullName evidence="2">Uncharacterized protein</fullName>
    </submittedName>
</protein>
<gene>
    <name evidence="2" type="ORF">LAESUDRAFT_326799</name>
</gene>
<dbReference type="InParanoid" id="A0A165CZM1"/>
<organism evidence="2 3">
    <name type="scientific">Laetiporus sulphureus 93-53</name>
    <dbReference type="NCBI Taxonomy" id="1314785"/>
    <lineage>
        <taxon>Eukaryota</taxon>
        <taxon>Fungi</taxon>
        <taxon>Dikarya</taxon>
        <taxon>Basidiomycota</taxon>
        <taxon>Agaricomycotina</taxon>
        <taxon>Agaricomycetes</taxon>
        <taxon>Polyporales</taxon>
        <taxon>Laetiporus</taxon>
    </lineage>
</organism>
<reference evidence="2 3" key="1">
    <citation type="journal article" date="2016" name="Mol. Biol. Evol.">
        <title>Comparative Genomics of Early-Diverging Mushroom-Forming Fungi Provides Insights into the Origins of Lignocellulose Decay Capabilities.</title>
        <authorList>
            <person name="Nagy L.G."/>
            <person name="Riley R."/>
            <person name="Tritt A."/>
            <person name="Adam C."/>
            <person name="Daum C."/>
            <person name="Floudas D."/>
            <person name="Sun H."/>
            <person name="Yadav J.S."/>
            <person name="Pangilinan J."/>
            <person name="Larsson K.H."/>
            <person name="Matsuura K."/>
            <person name="Barry K."/>
            <person name="Labutti K."/>
            <person name="Kuo R."/>
            <person name="Ohm R.A."/>
            <person name="Bhattacharya S.S."/>
            <person name="Shirouzu T."/>
            <person name="Yoshinaga Y."/>
            <person name="Martin F.M."/>
            <person name="Grigoriev I.V."/>
            <person name="Hibbett D.S."/>
        </authorList>
    </citation>
    <scope>NUCLEOTIDE SEQUENCE [LARGE SCALE GENOMIC DNA]</scope>
    <source>
        <strain evidence="2 3">93-53</strain>
    </source>
</reference>
<dbReference type="EMBL" id="KV427641">
    <property type="protein sequence ID" value="KZT03829.1"/>
    <property type="molecule type" value="Genomic_DNA"/>
</dbReference>
<dbReference type="RefSeq" id="XP_040761569.1">
    <property type="nucleotide sequence ID" value="XM_040902031.1"/>
</dbReference>
<accession>A0A165CZM1</accession>
<keyword evidence="3" id="KW-1185">Reference proteome</keyword>
<evidence type="ECO:0000313" key="3">
    <source>
        <dbReference type="Proteomes" id="UP000076871"/>
    </source>
</evidence>
<feature type="region of interest" description="Disordered" evidence="1">
    <location>
        <begin position="116"/>
        <end position="144"/>
    </location>
</feature>
<dbReference type="GeneID" id="63819062"/>
<dbReference type="Proteomes" id="UP000076871">
    <property type="component" value="Unassembled WGS sequence"/>
</dbReference>
<evidence type="ECO:0000256" key="1">
    <source>
        <dbReference type="SAM" id="MobiDB-lite"/>
    </source>
</evidence>
<proteinExistence type="predicted"/>